<sequence length="374" mass="41388">MRSERIRVGYVIPQLAHGGAERQLYELSRGLDATRFQCVVYCLSERTFPYGDMIREAGIELRILKPCGHFDISRVLQLARLVRKDRIDILHAFLFHANGYAWPARWLAGGPRLVTSARNCQTIGWLRDRVNRLAFQGSDAIVCNGEAVRSFIGQHYRVPAEKCAVIYNGVDLERFALSTESPPSAYRSGDGLVITVGRLVPQKDIELFLDAAALLTHRQAGTRFVIVGDGHCRGALERYAAHNGLGRQVAFLGERADVPELLRTADVVWLTSAWEGLSNVLLEAMACAKPIVTRDVGACREIVRHGVNGYLVPKRDAEAFAHYTLGLLTNPVQASEMGQAGRKIAEEKFSLSAMIRNTVKLYDSLLDSRVGVAG</sequence>
<evidence type="ECO:0000313" key="3">
    <source>
        <dbReference type="EMBL" id="VUZ86021.1"/>
    </source>
</evidence>
<dbReference type="AlphaFoldDB" id="A0A564ZL16"/>
<dbReference type="Proteomes" id="UP000334340">
    <property type="component" value="Unassembled WGS sequence"/>
</dbReference>
<dbReference type="Gene3D" id="3.40.50.2000">
    <property type="entry name" value="Glycogen Phosphorylase B"/>
    <property type="match status" value="2"/>
</dbReference>
<dbReference type="InterPro" id="IPR028098">
    <property type="entry name" value="Glyco_trans_4-like_N"/>
</dbReference>
<dbReference type="SUPFAM" id="SSF53756">
    <property type="entry name" value="UDP-Glycosyltransferase/glycogen phosphorylase"/>
    <property type="match status" value="1"/>
</dbReference>
<accession>A0A564ZL16</accession>
<name>A0A564ZL16_9BACT</name>
<dbReference type="InterPro" id="IPR001296">
    <property type="entry name" value="Glyco_trans_1"/>
</dbReference>
<evidence type="ECO:0000259" key="1">
    <source>
        <dbReference type="Pfam" id="PF00534"/>
    </source>
</evidence>
<evidence type="ECO:0000259" key="2">
    <source>
        <dbReference type="Pfam" id="PF13439"/>
    </source>
</evidence>
<dbReference type="Pfam" id="PF00534">
    <property type="entry name" value="Glycos_transf_1"/>
    <property type="match status" value="1"/>
</dbReference>
<reference evidence="3 4" key="1">
    <citation type="submission" date="2019-07" db="EMBL/GenBank/DDBJ databases">
        <authorList>
            <person name="Cremers G."/>
        </authorList>
    </citation>
    <scope>NUCLEOTIDE SEQUENCE [LARGE SCALE GENOMIC DNA]</scope>
</reference>
<keyword evidence="4" id="KW-1185">Reference proteome</keyword>
<dbReference type="GO" id="GO:0016757">
    <property type="term" value="F:glycosyltransferase activity"/>
    <property type="evidence" value="ECO:0007669"/>
    <property type="project" value="InterPro"/>
</dbReference>
<organism evidence="3 4">
    <name type="scientific">Candidatus Methylomirabilis lanthanidiphila</name>
    <dbReference type="NCBI Taxonomy" id="2211376"/>
    <lineage>
        <taxon>Bacteria</taxon>
        <taxon>Candidatus Methylomirabilota</taxon>
        <taxon>Candidatus Methylomirabilia</taxon>
        <taxon>Candidatus Methylomirabilales</taxon>
        <taxon>Candidatus Methylomirabilaceae</taxon>
        <taxon>Candidatus Methylomirabilis</taxon>
    </lineage>
</organism>
<dbReference type="EMBL" id="CABIKM010000040">
    <property type="protein sequence ID" value="VUZ86021.1"/>
    <property type="molecule type" value="Genomic_DNA"/>
</dbReference>
<dbReference type="Pfam" id="PF13439">
    <property type="entry name" value="Glyco_transf_4"/>
    <property type="match status" value="1"/>
</dbReference>
<dbReference type="PANTHER" id="PTHR12526:SF636">
    <property type="entry name" value="BLL3647 PROTEIN"/>
    <property type="match status" value="1"/>
</dbReference>
<feature type="domain" description="Glycosyl transferase family 1" evidence="1">
    <location>
        <begin position="186"/>
        <end position="343"/>
    </location>
</feature>
<protein>
    <submittedName>
        <fullName evidence="3">Glycosyltransferase, group 1 family protein</fullName>
    </submittedName>
</protein>
<gene>
    <name evidence="3" type="ORF">MELA_02415</name>
</gene>
<evidence type="ECO:0000313" key="4">
    <source>
        <dbReference type="Proteomes" id="UP000334340"/>
    </source>
</evidence>
<feature type="domain" description="Glycosyltransferase subfamily 4-like N-terminal" evidence="2">
    <location>
        <begin position="18"/>
        <end position="174"/>
    </location>
</feature>
<keyword evidence="3" id="KW-0808">Transferase</keyword>
<proteinExistence type="predicted"/>
<dbReference type="PANTHER" id="PTHR12526">
    <property type="entry name" value="GLYCOSYLTRANSFERASE"/>
    <property type="match status" value="1"/>
</dbReference>